<sequence length="102" mass="10318">MGMFDGILGNLDELAAKVGLPAEQVQSLTDSLGSKLGAGGDQVTALTELAQEHGLPVEKLQEMLAGIGGPDAIMAKVSGLLDRDGDGNPLNELGAMAKGLFG</sequence>
<dbReference type="KEGG" id="spph:KFK14_08615"/>
<dbReference type="OrthoDB" id="7450771at2"/>
<dbReference type="RefSeq" id="WP_070150902.1">
    <property type="nucleotide sequence ID" value="NZ_CP073910.1"/>
</dbReference>
<dbReference type="EMBL" id="CP073910">
    <property type="protein sequence ID" value="QUT07440.1"/>
    <property type="molecule type" value="Genomic_DNA"/>
</dbReference>
<evidence type="ECO:0000313" key="2">
    <source>
        <dbReference type="Proteomes" id="UP000681425"/>
    </source>
</evidence>
<proteinExistence type="predicted"/>
<dbReference type="Proteomes" id="UP000681425">
    <property type="component" value="Chromosome"/>
</dbReference>
<name>A0A975K9T6_9SPHN</name>
<gene>
    <name evidence="1" type="ORF">KFK14_08615</name>
</gene>
<evidence type="ECO:0000313" key="1">
    <source>
        <dbReference type="EMBL" id="QUT07440.1"/>
    </source>
</evidence>
<organism evidence="1 2">
    <name type="scientific">Sphingobium phenoxybenzoativorans</name>
    <dbReference type="NCBI Taxonomy" id="1592790"/>
    <lineage>
        <taxon>Bacteria</taxon>
        <taxon>Pseudomonadati</taxon>
        <taxon>Pseudomonadota</taxon>
        <taxon>Alphaproteobacteria</taxon>
        <taxon>Sphingomonadales</taxon>
        <taxon>Sphingomonadaceae</taxon>
        <taxon>Sphingobium</taxon>
    </lineage>
</organism>
<protein>
    <submittedName>
        <fullName evidence="1">Uncharacterized protein</fullName>
    </submittedName>
</protein>
<dbReference type="AlphaFoldDB" id="A0A975K9T6"/>
<reference evidence="1" key="1">
    <citation type="submission" date="2021-04" db="EMBL/GenBank/DDBJ databases">
        <title>Isolation of p-tert-butylphenol degrading bacteria Sphingobium phenoxybenzoativorans Tas13 from active sludge.</title>
        <authorList>
            <person name="Li Y."/>
        </authorList>
    </citation>
    <scope>NUCLEOTIDE SEQUENCE</scope>
    <source>
        <strain evidence="1">Tas13</strain>
    </source>
</reference>
<keyword evidence="2" id="KW-1185">Reference proteome</keyword>
<accession>A0A975K9T6</accession>